<dbReference type="SMART" id="SM00256">
    <property type="entry name" value="FBOX"/>
    <property type="match status" value="1"/>
</dbReference>
<comment type="caution">
    <text evidence="2">The sequence shown here is derived from an EMBL/GenBank/DDBJ whole genome shotgun (WGS) entry which is preliminary data.</text>
</comment>
<dbReference type="PANTHER" id="PTHR47719:SF2">
    <property type="entry name" value="SKP1-INTERACTING PARTNER 15"/>
    <property type="match status" value="1"/>
</dbReference>
<dbReference type="OrthoDB" id="1922820at2759"/>
<feature type="domain" description="F-box" evidence="1">
    <location>
        <begin position="20"/>
        <end position="65"/>
    </location>
</feature>
<proteinExistence type="predicted"/>
<keyword evidence="3" id="KW-1185">Reference proteome</keyword>
<dbReference type="Pfam" id="PF00646">
    <property type="entry name" value="F-box"/>
    <property type="match status" value="1"/>
</dbReference>
<evidence type="ECO:0000313" key="2">
    <source>
        <dbReference type="EMBL" id="RWR73082.1"/>
    </source>
</evidence>
<reference evidence="2 3" key="1">
    <citation type="journal article" date="2019" name="Nat. Plants">
        <title>Stout camphor tree genome fills gaps in understanding of flowering plant genome evolution.</title>
        <authorList>
            <person name="Chaw S.M."/>
            <person name="Liu Y.C."/>
            <person name="Wu Y.W."/>
            <person name="Wang H.Y."/>
            <person name="Lin C.I."/>
            <person name="Wu C.S."/>
            <person name="Ke H.M."/>
            <person name="Chang L.Y."/>
            <person name="Hsu C.Y."/>
            <person name="Yang H.T."/>
            <person name="Sudianto E."/>
            <person name="Hsu M.H."/>
            <person name="Wu K.P."/>
            <person name="Wang L.N."/>
            <person name="Leebens-Mack J.H."/>
            <person name="Tsai I.J."/>
        </authorList>
    </citation>
    <scope>NUCLEOTIDE SEQUENCE [LARGE SCALE GENOMIC DNA]</scope>
    <source>
        <strain evidence="3">cv. Chaw 1501</strain>
        <tissue evidence="2">Young leaves</tissue>
    </source>
</reference>
<dbReference type="PROSITE" id="PS50181">
    <property type="entry name" value="FBOX"/>
    <property type="match status" value="1"/>
</dbReference>
<accession>A0A3S3NQ82</accession>
<gene>
    <name evidence="2" type="ORF">CKAN_00133300</name>
</gene>
<sequence>MEPKRASESALQLVHPSSTLSPILELPFDLLFTIFSLLPLPEIILCRSVCRLFLQALTSLSFLRLRPRVPLLIVPYPPIHYLYHSSSSSSVVLPLFFDPFLNQWVRLPLDFITPFQSTKITLVPVASSSGLLYLWSYPDNTLIVCNPITRRFRVLLTLGCSWSLHKATVIVGSASDGEVIVFHGLSALYYSRTAGRIFTYVPYKCRSPILVSKTLFALCDISQSNRGESRWRIFLCNLPHQFRIRAWERVDKKYEWESLLDSLEQPYLIHGRANEILMVGALKSNTAAASSPFPLCSTFLIIRLDLERLEWKEAGRMPLEMFKCFKDSFMFKAFGGWGWVCFRGNLAPRLAMWSSSSSDWRWVNDGLNTRHCKFVFDAMLTYVP</sequence>
<dbReference type="Gene3D" id="1.20.1280.50">
    <property type="match status" value="1"/>
</dbReference>
<evidence type="ECO:0000313" key="3">
    <source>
        <dbReference type="Proteomes" id="UP000283530"/>
    </source>
</evidence>
<dbReference type="InterPro" id="IPR011043">
    <property type="entry name" value="Gal_Oxase/kelch_b-propeller"/>
</dbReference>
<dbReference type="SUPFAM" id="SSF81383">
    <property type="entry name" value="F-box domain"/>
    <property type="match status" value="1"/>
</dbReference>
<dbReference type="AlphaFoldDB" id="A0A3S3NQ82"/>
<dbReference type="PANTHER" id="PTHR47719">
    <property type="entry name" value="SKP1-INTERACTING PARTNER 15"/>
    <property type="match status" value="1"/>
</dbReference>
<evidence type="ECO:0000259" key="1">
    <source>
        <dbReference type="PROSITE" id="PS50181"/>
    </source>
</evidence>
<protein>
    <submittedName>
        <fullName evidence="2">SKP1-interacting partner 15</fullName>
    </submittedName>
</protein>
<dbReference type="InterPro" id="IPR036047">
    <property type="entry name" value="F-box-like_dom_sf"/>
</dbReference>
<organism evidence="2 3">
    <name type="scientific">Cinnamomum micranthum f. kanehirae</name>
    <dbReference type="NCBI Taxonomy" id="337451"/>
    <lineage>
        <taxon>Eukaryota</taxon>
        <taxon>Viridiplantae</taxon>
        <taxon>Streptophyta</taxon>
        <taxon>Embryophyta</taxon>
        <taxon>Tracheophyta</taxon>
        <taxon>Spermatophyta</taxon>
        <taxon>Magnoliopsida</taxon>
        <taxon>Magnoliidae</taxon>
        <taxon>Laurales</taxon>
        <taxon>Lauraceae</taxon>
        <taxon>Cinnamomum</taxon>
    </lineage>
</organism>
<dbReference type="EMBL" id="QPKB01000001">
    <property type="protein sequence ID" value="RWR73082.1"/>
    <property type="molecule type" value="Genomic_DNA"/>
</dbReference>
<name>A0A3S3NQ82_9MAGN</name>
<dbReference type="SUPFAM" id="SSF50965">
    <property type="entry name" value="Galactose oxidase, central domain"/>
    <property type="match status" value="1"/>
</dbReference>
<dbReference type="InterPro" id="IPR001810">
    <property type="entry name" value="F-box_dom"/>
</dbReference>
<dbReference type="Proteomes" id="UP000283530">
    <property type="component" value="Unassembled WGS sequence"/>
</dbReference>